<keyword evidence="4" id="KW-0175">Coiled coil</keyword>
<dbReference type="SMART" id="SM00028">
    <property type="entry name" value="TPR"/>
    <property type="match status" value="5"/>
</dbReference>
<proteinExistence type="predicted"/>
<evidence type="ECO:0000256" key="2">
    <source>
        <dbReference type="ARBA" id="ARBA00022803"/>
    </source>
</evidence>
<sequence>MVLVVALVATTGFAQNKNTPKSRFWHAFNARYNTYYNGHMAFLDGNLEKEKGHKDNYTELLPLYPVGNKQSRDIGKSHYERTVEKMEKAIQRHTIKVKGREQNPFLWRAWLMLGKAQFQMGQFEEAAATFSYMARLYVGDPARSGLARAWLAKSYTMLDWRYDAEDVIRNMSRDSMDFRAVKDWDYTYANYYISVGDYPKAVPYLRKVIKHERRKTQRAREWYLMGQIQNLMGHQQEAYKAFARVIRCSPPYELQFNARIAQTEVLAKNNGKQMIGRLKRMAANDNNAEYLDQVYYAIGNIHLAQGDTLQAIGAYERGNQKSTRNGIEKGVLLLSLGNLYWELEKFADAQRCYGEAIGLLDKDRKDYDQLAQRSKVLDELVPYTETVHLQDSLLQLAQMGEKERLQAIDRVIDALKKKEKEMRDAELENTAVTQQTSNQSNFGLVNQRAVPQAIGTQQQTGGAWYFYNPTAVSQGKATFQREWGRRENTDNWRRSNQTVVRMPSGNAANDSITASDEAAKAVGDSIVAPIDSTALDPHNREYYLAQIPFSDEQQTACHALIKDALFHAAIILKDKMERLNISERYLRRLTGDYPDYEHNDEAWYHLWLLYSRQGRTAEAAECLTRLKADYAESEFTQLIADPYYAENARFGEQMEDSLYAATYEAFKHDAFLTVKQNTELSAARFAQGAHRDKFLFISGLSKLNEGDGDGCLEQLQQVVEKYPDSEVSALAGMIVKGVQDGRKLRGGKFDIGDVWTQRDIVLKSDSTTADTLSTDRASHYLFMLVYHPDSLNQHSAEGHSPVGENQLLFELARYNFTNFLVRNFEIQIDHDGELHRMTVSGFLSYDEALQYARMLYGNETLRRYTAGAMRLIVSEQNLPLLGTQYTYDEYQQFYERELAPLQVSKDNLLIDPEAVDAPDIEDELPAKPVEQPAPATQKKQQKVLDFDDDFW</sequence>
<dbReference type="Pfam" id="PF13181">
    <property type="entry name" value="TPR_8"/>
    <property type="match status" value="1"/>
</dbReference>
<feature type="coiled-coil region" evidence="4">
    <location>
        <begin position="405"/>
        <end position="435"/>
    </location>
</feature>
<keyword evidence="2 3" id="KW-0802">TPR repeat</keyword>
<dbReference type="PANTHER" id="PTHR45586:SF1">
    <property type="entry name" value="LIPOPOLYSACCHARIDE ASSEMBLY PROTEIN B"/>
    <property type="match status" value="1"/>
</dbReference>
<dbReference type="EMBL" id="SUYC01000006">
    <property type="protein sequence ID" value="MBE6270668.1"/>
    <property type="molecule type" value="Genomic_DNA"/>
</dbReference>
<dbReference type="Gene3D" id="1.25.40.10">
    <property type="entry name" value="Tetratricopeptide repeat domain"/>
    <property type="match status" value="4"/>
</dbReference>
<feature type="region of interest" description="Disordered" evidence="5">
    <location>
        <begin position="917"/>
        <end position="951"/>
    </location>
</feature>
<evidence type="ECO:0000313" key="6">
    <source>
        <dbReference type="EMBL" id="MBE6270668.1"/>
    </source>
</evidence>
<reference evidence="6" key="1">
    <citation type="submission" date="2019-04" db="EMBL/GenBank/DDBJ databases">
        <title>Evolution of Biomass-Degrading Anaerobic Consortia Revealed by Metagenomics.</title>
        <authorList>
            <person name="Peng X."/>
        </authorList>
    </citation>
    <scope>NUCLEOTIDE SEQUENCE</scope>
    <source>
        <strain evidence="6">SIG140</strain>
    </source>
</reference>
<evidence type="ECO:0000256" key="5">
    <source>
        <dbReference type="SAM" id="MobiDB-lite"/>
    </source>
</evidence>
<name>A0A9D5NZX1_XYLRU</name>
<dbReference type="Pfam" id="PF13174">
    <property type="entry name" value="TPR_6"/>
    <property type="match status" value="1"/>
</dbReference>
<dbReference type="InterPro" id="IPR011990">
    <property type="entry name" value="TPR-like_helical_dom_sf"/>
</dbReference>
<evidence type="ECO:0000256" key="1">
    <source>
        <dbReference type="ARBA" id="ARBA00022737"/>
    </source>
</evidence>
<accession>A0A9D5NZX1</accession>
<keyword evidence="1" id="KW-0677">Repeat</keyword>
<comment type="caution">
    <text evidence="6">The sequence shown here is derived from an EMBL/GenBank/DDBJ whole genome shotgun (WGS) entry which is preliminary data.</text>
</comment>
<dbReference type="Proteomes" id="UP000806522">
    <property type="component" value="Unassembled WGS sequence"/>
</dbReference>
<gene>
    <name evidence="6" type="ORF">E7101_06920</name>
</gene>
<evidence type="ECO:0000256" key="4">
    <source>
        <dbReference type="SAM" id="Coils"/>
    </source>
</evidence>
<dbReference type="PANTHER" id="PTHR45586">
    <property type="entry name" value="TPR REPEAT-CONTAINING PROTEIN PA4667"/>
    <property type="match status" value="1"/>
</dbReference>
<evidence type="ECO:0000256" key="3">
    <source>
        <dbReference type="PROSITE-ProRule" id="PRU00339"/>
    </source>
</evidence>
<feature type="repeat" description="TPR" evidence="3">
    <location>
        <begin position="219"/>
        <end position="252"/>
    </location>
</feature>
<evidence type="ECO:0000313" key="7">
    <source>
        <dbReference type="Proteomes" id="UP000806522"/>
    </source>
</evidence>
<organism evidence="6 7">
    <name type="scientific">Xylanibacter ruminicola</name>
    <name type="common">Prevotella ruminicola</name>
    <dbReference type="NCBI Taxonomy" id="839"/>
    <lineage>
        <taxon>Bacteria</taxon>
        <taxon>Pseudomonadati</taxon>
        <taxon>Bacteroidota</taxon>
        <taxon>Bacteroidia</taxon>
        <taxon>Bacteroidales</taxon>
        <taxon>Prevotellaceae</taxon>
        <taxon>Xylanibacter</taxon>
    </lineage>
</organism>
<dbReference type="InterPro" id="IPR051012">
    <property type="entry name" value="CellSynth/LPSAsmb/PSIAsmb"/>
</dbReference>
<dbReference type="PROSITE" id="PS50005">
    <property type="entry name" value="TPR"/>
    <property type="match status" value="1"/>
</dbReference>
<dbReference type="SUPFAM" id="SSF48452">
    <property type="entry name" value="TPR-like"/>
    <property type="match status" value="2"/>
</dbReference>
<dbReference type="InterPro" id="IPR019734">
    <property type="entry name" value="TPR_rpt"/>
</dbReference>
<dbReference type="AlphaFoldDB" id="A0A9D5NZX1"/>
<protein>
    <submittedName>
        <fullName evidence="6">Tetratricopeptide repeat protein</fullName>
    </submittedName>
</protein>